<dbReference type="CDD" id="cd19756">
    <property type="entry name" value="Bbox2"/>
    <property type="match status" value="1"/>
</dbReference>
<dbReference type="Pfam" id="PF04640">
    <property type="entry name" value="PLATZ"/>
    <property type="match status" value="1"/>
</dbReference>
<evidence type="ECO:0000313" key="4">
    <source>
        <dbReference type="EMBL" id="MED6157482.1"/>
    </source>
</evidence>
<feature type="domain" description="B box-type" evidence="3">
    <location>
        <begin position="448"/>
        <end position="491"/>
    </location>
</feature>
<keyword evidence="1" id="KW-0862">Zinc</keyword>
<accession>A0ABU6U9T1</accession>
<evidence type="ECO:0000256" key="2">
    <source>
        <dbReference type="SAM" id="MobiDB-lite"/>
    </source>
</evidence>
<proteinExistence type="predicted"/>
<dbReference type="InterPro" id="IPR006734">
    <property type="entry name" value="PLATZ"/>
</dbReference>
<evidence type="ECO:0000313" key="5">
    <source>
        <dbReference type="Proteomes" id="UP001341840"/>
    </source>
</evidence>
<dbReference type="PANTHER" id="PTHR31065:SF1">
    <property type="entry name" value="OS09G0116050 PROTEIN"/>
    <property type="match status" value="1"/>
</dbReference>
<comment type="caution">
    <text evidence="4">The sequence shown here is derived from an EMBL/GenBank/DDBJ whole genome shotgun (WGS) entry which is preliminary data.</text>
</comment>
<reference evidence="4 5" key="1">
    <citation type="journal article" date="2023" name="Plants (Basel)">
        <title>Bridging the Gap: Combining Genomics and Transcriptomics Approaches to Understand Stylosanthes scabra, an Orphan Legume from the Brazilian Caatinga.</title>
        <authorList>
            <person name="Ferreira-Neto J.R.C."/>
            <person name="da Silva M.D."/>
            <person name="Binneck E."/>
            <person name="de Melo N.F."/>
            <person name="da Silva R.H."/>
            <person name="de Melo A.L.T.M."/>
            <person name="Pandolfi V."/>
            <person name="Bustamante F.O."/>
            <person name="Brasileiro-Vidal A.C."/>
            <person name="Benko-Iseppon A.M."/>
        </authorList>
    </citation>
    <scope>NUCLEOTIDE SEQUENCE [LARGE SCALE GENOMIC DNA]</scope>
    <source>
        <tissue evidence="4">Leaves</tissue>
    </source>
</reference>
<evidence type="ECO:0000256" key="1">
    <source>
        <dbReference type="PROSITE-ProRule" id="PRU00024"/>
    </source>
</evidence>
<dbReference type="EMBL" id="JASCZI010120911">
    <property type="protein sequence ID" value="MED6157482.1"/>
    <property type="molecule type" value="Genomic_DNA"/>
</dbReference>
<sequence length="678" mass="74585">MIQEEEKNLKIQANSDPHTNADPEDEEKDNLEFQAHNQTQMQSHIIPDLANTSTKLQTEIQIYTTEEDEIDAVSNQRQQDDSTEIQISVIQRIQLQSQLKHSNTKSSVSEIQEDEVEFDEKSIYYGSDDQRATIVVDRPPPEPPDMHSVAVGESESGLSVTTAEESSRRPENLEMVTAIHSGAEDGAVAKGNVVDVGSADLNRGSSAVVGAFAEGMWTATGRTTAATVVDRGLRARRLRRFFSLTPPPLLAAIFPWDRGGEYIDNGLQWRLDVSAEDRANATEVGRVGRQLGMAEYGDGGATQWLAEQGLLLSSFRDDDQARKRLLSTVTAVANPRAQARSGRCGIGPAVVELAMAGAVAHRWGKLERGDGCCDGASLRLNKQSEGAILIPNFDLGFLLVIQAQCSSLWLITGPRFIEKYFEKLVGSHHHHHNGAVLPRWLQVLLTEKFYNACIVHEEAKKNEKNVYCLDCCTTLCPHCLAPHRSHRLLQIRRYVYHDVIRLDDAAKLIDCTSVQAYTTNSAKVVFIKERVQTRNSRGNSGNSCSTCDRTLQDPYQFCSLSCKIKYLIGTRGGLSGYLYECNYLPFNETGFDEGQLTTDSVLEPAGSVRTSSGSGGCVGGGVDCKTTLACTATTEFVRKKRSSSSASRPTAPVCRPVHDISVCLSNRRKGNPQRAPLY</sequence>
<keyword evidence="1" id="KW-0479">Metal-binding</keyword>
<feature type="region of interest" description="Disordered" evidence="2">
    <location>
        <begin position="1"/>
        <end position="41"/>
    </location>
</feature>
<dbReference type="InterPro" id="IPR000315">
    <property type="entry name" value="Znf_B-box"/>
</dbReference>
<dbReference type="PROSITE" id="PS50119">
    <property type="entry name" value="ZF_BBOX"/>
    <property type="match status" value="1"/>
</dbReference>
<gene>
    <name evidence="4" type="ORF">PIB30_023523</name>
</gene>
<feature type="region of interest" description="Disordered" evidence="2">
    <location>
        <begin position="137"/>
        <end position="170"/>
    </location>
</feature>
<keyword evidence="1" id="KW-0863">Zinc-finger</keyword>
<dbReference type="PANTHER" id="PTHR31065">
    <property type="entry name" value="PLATZ TRANSCRIPTION FACTOR FAMILY PROTEIN"/>
    <property type="match status" value="1"/>
</dbReference>
<name>A0ABU6U9T1_9FABA</name>
<dbReference type="Proteomes" id="UP001341840">
    <property type="component" value="Unassembled WGS sequence"/>
</dbReference>
<keyword evidence="5" id="KW-1185">Reference proteome</keyword>
<protein>
    <recommendedName>
        <fullName evidence="3">B box-type domain-containing protein</fullName>
    </recommendedName>
</protein>
<evidence type="ECO:0000259" key="3">
    <source>
        <dbReference type="PROSITE" id="PS50119"/>
    </source>
</evidence>
<organism evidence="4 5">
    <name type="scientific">Stylosanthes scabra</name>
    <dbReference type="NCBI Taxonomy" id="79078"/>
    <lineage>
        <taxon>Eukaryota</taxon>
        <taxon>Viridiplantae</taxon>
        <taxon>Streptophyta</taxon>
        <taxon>Embryophyta</taxon>
        <taxon>Tracheophyta</taxon>
        <taxon>Spermatophyta</taxon>
        <taxon>Magnoliopsida</taxon>
        <taxon>eudicotyledons</taxon>
        <taxon>Gunneridae</taxon>
        <taxon>Pentapetalae</taxon>
        <taxon>rosids</taxon>
        <taxon>fabids</taxon>
        <taxon>Fabales</taxon>
        <taxon>Fabaceae</taxon>
        <taxon>Papilionoideae</taxon>
        <taxon>50 kb inversion clade</taxon>
        <taxon>dalbergioids sensu lato</taxon>
        <taxon>Dalbergieae</taxon>
        <taxon>Pterocarpus clade</taxon>
        <taxon>Stylosanthes</taxon>
    </lineage>
</organism>